<protein>
    <submittedName>
        <fullName evidence="1">Uncharacterized protein</fullName>
    </submittedName>
</protein>
<keyword evidence="2" id="KW-1185">Reference proteome</keyword>
<comment type="caution">
    <text evidence="1">The sequence shown here is derived from an EMBL/GenBank/DDBJ whole genome shotgun (WGS) entry which is preliminary data.</text>
</comment>
<name>A0ACB9AKX9_CICIN</name>
<reference evidence="1 2" key="2">
    <citation type="journal article" date="2022" name="Mol. Ecol. Resour.">
        <title>The genomes of chicory, endive, great burdock and yacon provide insights into Asteraceae paleo-polyploidization history and plant inulin production.</title>
        <authorList>
            <person name="Fan W."/>
            <person name="Wang S."/>
            <person name="Wang H."/>
            <person name="Wang A."/>
            <person name="Jiang F."/>
            <person name="Liu H."/>
            <person name="Zhao H."/>
            <person name="Xu D."/>
            <person name="Zhang Y."/>
        </authorList>
    </citation>
    <scope>NUCLEOTIDE SEQUENCE [LARGE SCALE GENOMIC DNA]</scope>
    <source>
        <strain evidence="2">cv. Punajuju</strain>
        <tissue evidence="1">Leaves</tissue>
    </source>
</reference>
<evidence type="ECO:0000313" key="1">
    <source>
        <dbReference type="EMBL" id="KAI3710585.1"/>
    </source>
</evidence>
<gene>
    <name evidence="1" type="ORF">L2E82_40369</name>
</gene>
<dbReference type="EMBL" id="CM042015">
    <property type="protein sequence ID" value="KAI3710585.1"/>
    <property type="molecule type" value="Genomic_DNA"/>
</dbReference>
<reference evidence="2" key="1">
    <citation type="journal article" date="2022" name="Mol. Ecol. Resour.">
        <title>The genomes of chicory, endive, great burdock and yacon provide insights into Asteraceae palaeo-polyploidization history and plant inulin production.</title>
        <authorList>
            <person name="Fan W."/>
            <person name="Wang S."/>
            <person name="Wang H."/>
            <person name="Wang A."/>
            <person name="Jiang F."/>
            <person name="Liu H."/>
            <person name="Zhao H."/>
            <person name="Xu D."/>
            <person name="Zhang Y."/>
        </authorList>
    </citation>
    <scope>NUCLEOTIDE SEQUENCE [LARGE SCALE GENOMIC DNA]</scope>
    <source>
        <strain evidence="2">cv. Punajuju</strain>
    </source>
</reference>
<organism evidence="1 2">
    <name type="scientific">Cichorium intybus</name>
    <name type="common">Chicory</name>
    <dbReference type="NCBI Taxonomy" id="13427"/>
    <lineage>
        <taxon>Eukaryota</taxon>
        <taxon>Viridiplantae</taxon>
        <taxon>Streptophyta</taxon>
        <taxon>Embryophyta</taxon>
        <taxon>Tracheophyta</taxon>
        <taxon>Spermatophyta</taxon>
        <taxon>Magnoliopsida</taxon>
        <taxon>eudicotyledons</taxon>
        <taxon>Gunneridae</taxon>
        <taxon>Pentapetalae</taxon>
        <taxon>asterids</taxon>
        <taxon>campanulids</taxon>
        <taxon>Asterales</taxon>
        <taxon>Asteraceae</taxon>
        <taxon>Cichorioideae</taxon>
        <taxon>Cichorieae</taxon>
        <taxon>Cichoriinae</taxon>
        <taxon>Cichorium</taxon>
    </lineage>
</organism>
<dbReference type="Proteomes" id="UP001055811">
    <property type="component" value="Linkage Group LG07"/>
</dbReference>
<proteinExistence type="predicted"/>
<sequence>MESQTHKHCLRSLNIVMVVVPISTNHVVLIRLEEMVEAIIRADHLDDCLSNPRSVTVIEDMVKQRVTVINMVVENDYFALNVITECDVEINTKPSYYVALGSDNTWYLLTERCIKIVYRTGFPNLPLANGDAFPREIMTTLLENGEMLWQKLSQSELGGIWCMEGWVT</sequence>
<evidence type="ECO:0000313" key="2">
    <source>
        <dbReference type="Proteomes" id="UP001055811"/>
    </source>
</evidence>
<accession>A0ACB9AKX9</accession>